<organism evidence="2 3">
    <name type="scientific">Agreia pratensis</name>
    <dbReference type="NCBI Taxonomy" id="150121"/>
    <lineage>
        <taxon>Bacteria</taxon>
        <taxon>Bacillati</taxon>
        <taxon>Actinomycetota</taxon>
        <taxon>Actinomycetes</taxon>
        <taxon>Micrococcales</taxon>
        <taxon>Microbacteriaceae</taxon>
        <taxon>Agreia</taxon>
    </lineage>
</organism>
<gene>
    <name evidence="2" type="ORF">SAMN06296010_1629</name>
</gene>
<dbReference type="Proteomes" id="UP000193244">
    <property type="component" value="Unassembled WGS sequence"/>
</dbReference>
<evidence type="ECO:0000256" key="1">
    <source>
        <dbReference type="SAM" id="Phobius"/>
    </source>
</evidence>
<accession>A0A1X7JNM8</accession>
<name>A0A1X7JNM8_9MICO</name>
<evidence type="ECO:0000313" key="2">
    <source>
        <dbReference type="EMBL" id="SMG29820.1"/>
    </source>
</evidence>
<proteinExistence type="predicted"/>
<sequence>MTEPDILMQVRALNPAPANELTPAEQRRMTQLAVELSQASVRPLRGVTSPVRRRRAPLIAFSVLGAGALAVTLVATNVLGLGAWSGGADAAAADVLNSAAIATLGVTDPVVGPGQYLLIQTDAVYASHGADGNGEITSYLDGYRDELYVPADQDDDWVWMRYAHTPVQTFGPASEAFAAEMQPLYEDELLRAPAGTFYGGSPKEISGDYDSLPRDPSQLLQTIYAKTDGQGQSRDGAALVWIADVLRSGTVPADLRAALYQAAAEIPGVTITEQQATLDGTTGIAIGRVETVTNARQDIIIDPKTGQFIGEREISLDAQNGLPAGTASSSTAVTTTVVDAAPEGGTQYGNHPPGDKP</sequence>
<feature type="transmembrane region" description="Helical" evidence="1">
    <location>
        <begin position="58"/>
        <end position="84"/>
    </location>
</feature>
<protein>
    <submittedName>
        <fullName evidence="2">Uncharacterized protein</fullName>
    </submittedName>
</protein>
<dbReference type="InterPro" id="IPR047789">
    <property type="entry name" value="CU044_5270-like"/>
</dbReference>
<evidence type="ECO:0000313" key="3">
    <source>
        <dbReference type="Proteomes" id="UP000193244"/>
    </source>
</evidence>
<dbReference type="RefSeq" id="WP_139824815.1">
    <property type="nucleotide sequence ID" value="NZ_FXAY01000002.1"/>
</dbReference>
<dbReference type="EMBL" id="FXAY01000002">
    <property type="protein sequence ID" value="SMG29820.1"/>
    <property type="molecule type" value="Genomic_DNA"/>
</dbReference>
<keyword evidence="1" id="KW-0812">Transmembrane</keyword>
<dbReference type="NCBIfam" id="NF038083">
    <property type="entry name" value="CU044_5270_fam"/>
    <property type="match status" value="1"/>
</dbReference>
<keyword evidence="3" id="KW-1185">Reference proteome</keyword>
<keyword evidence="1" id="KW-0472">Membrane</keyword>
<dbReference type="STRING" id="150121.SAMN06296010_1629"/>
<keyword evidence="1" id="KW-1133">Transmembrane helix</keyword>
<dbReference type="OrthoDB" id="3387554at2"/>
<dbReference type="AlphaFoldDB" id="A0A1X7JNM8"/>
<reference evidence="3" key="1">
    <citation type="submission" date="2017-04" db="EMBL/GenBank/DDBJ databases">
        <authorList>
            <person name="Varghese N."/>
            <person name="Submissions S."/>
        </authorList>
    </citation>
    <scope>NUCLEOTIDE SEQUENCE [LARGE SCALE GENOMIC DNA]</scope>
    <source>
        <strain evidence="3">VKM Ac-2510</strain>
    </source>
</reference>